<feature type="domain" description="EF-hand" evidence="1">
    <location>
        <begin position="2"/>
        <end position="37"/>
    </location>
</feature>
<protein>
    <recommendedName>
        <fullName evidence="1">EF-hand domain-containing protein</fullName>
    </recommendedName>
</protein>
<accession>A0A7S2QNM7</accession>
<evidence type="ECO:0000313" key="2">
    <source>
        <dbReference type="EMBL" id="CAD9647221.1"/>
    </source>
</evidence>
<dbReference type="InterPro" id="IPR002048">
    <property type="entry name" value="EF_hand_dom"/>
</dbReference>
<organism evidence="2">
    <name type="scientific">Zooxanthella nutricula</name>
    <dbReference type="NCBI Taxonomy" id="1333877"/>
    <lineage>
        <taxon>Eukaryota</taxon>
        <taxon>Sar</taxon>
        <taxon>Alveolata</taxon>
        <taxon>Dinophyceae</taxon>
        <taxon>Peridiniales</taxon>
        <taxon>Peridiniales incertae sedis</taxon>
        <taxon>Zooxanthella</taxon>
    </lineage>
</organism>
<dbReference type="InterPro" id="IPR008978">
    <property type="entry name" value="HSP20-like_chaperone"/>
</dbReference>
<gene>
    <name evidence="2" type="ORF">BRAN1462_LOCUS65043</name>
</gene>
<name>A0A7S2QNM7_9DINO</name>
<sequence length="224" mass="25122">MEFRARCDLVFDRYDADRDGALRFAELAALMEAGGRRVETQEAYASMCSKLGCDASAGLGRKDLHLFFEKAPPALWEEVYRSIDPLAGMVRKGAAQLPEAFLERPLSTFLFEDEAQFANVYVELNAHMYYGAAELVSLDTVQAYFGPQRLELHICAPGSFGAKDMYKWKFVVAPLAGEVVPEDCIVELKQTDGRFGSQRLDIKLMKAKKRKWYKVGQVSTGPKT</sequence>
<evidence type="ECO:0000259" key="1">
    <source>
        <dbReference type="PROSITE" id="PS50222"/>
    </source>
</evidence>
<dbReference type="EMBL" id="HBGW01102920">
    <property type="protein sequence ID" value="CAD9647221.1"/>
    <property type="molecule type" value="Transcribed_RNA"/>
</dbReference>
<dbReference type="Gene3D" id="2.60.40.790">
    <property type="match status" value="1"/>
</dbReference>
<dbReference type="PROSITE" id="PS50222">
    <property type="entry name" value="EF_HAND_2"/>
    <property type="match status" value="1"/>
</dbReference>
<proteinExistence type="predicted"/>
<reference evidence="2" key="1">
    <citation type="submission" date="2021-01" db="EMBL/GenBank/DDBJ databases">
        <authorList>
            <person name="Corre E."/>
            <person name="Pelletier E."/>
            <person name="Niang G."/>
            <person name="Scheremetjew M."/>
            <person name="Finn R."/>
            <person name="Kale V."/>
            <person name="Holt S."/>
            <person name="Cochrane G."/>
            <person name="Meng A."/>
            <person name="Brown T."/>
            <person name="Cohen L."/>
        </authorList>
    </citation>
    <scope>NUCLEOTIDE SEQUENCE</scope>
    <source>
        <strain evidence="2">RCC3387</strain>
    </source>
</reference>
<dbReference type="GO" id="GO:0005509">
    <property type="term" value="F:calcium ion binding"/>
    <property type="evidence" value="ECO:0007669"/>
    <property type="project" value="InterPro"/>
</dbReference>
<dbReference type="AlphaFoldDB" id="A0A7S2QNM7"/>